<dbReference type="STRING" id="1637975.AN957_07345"/>
<gene>
    <name evidence="2" type="ORF">AN957_07345</name>
</gene>
<comment type="caution">
    <text evidence="2">The sequence shown here is derived from an EMBL/GenBank/DDBJ whole genome shotgun (WGS) entry which is preliminary data.</text>
</comment>
<evidence type="ECO:0000313" key="3">
    <source>
        <dbReference type="Proteomes" id="UP000050996"/>
    </source>
</evidence>
<dbReference type="SUPFAM" id="SSF56024">
    <property type="entry name" value="Phospholipase D/nuclease"/>
    <property type="match status" value="1"/>
</dbReference>
<dbReference type="Proteomes" id="UP000050996">
    <property type="component" value="Unassembled WGS sequence"/>
</dbReference>
<dbReference type="InterPro" id="IPR025202">
    <property type="entry name" value="PLD-like_dom"/>
</dbReference>
<dbReference type="EMBL" id="LJIX01000006">
    <property type="protein sequence ID" value="KQL18402.1"/>
    <property type="molecule type" value="Genomic_DNA"/>
</dbReference>
<keyword evidence="3" id="KW-1185">Reference proteome</keyword>
<organism evidence="2 3">
    <name type="scientific">Cytobacillus solani</name>
    <dbReference type="NCBI Taxonomy" id="1637975"/>
    <lineage>
        <taxon>Bacteria</taxon>
        <taxon>Bacillati</taxon>
        <taxon>Bacillota</taxon>
        <taxon>Bacilli</taxon>
        <taxon>Bacillales</taxon>
        <taxon>Bacillaceae</taxon>
        <taxon>Cytobacillus</taxon>
    </lineage>
</organism>
<dbReference type="Gene3D" id="3.30.870.10">
    <property type="entry name" value="Endonuclease Chain A"/>
    <property type="match status" value="1"/>
</dbReference>
<reference evidence="2 3" key="1">
    <citation type="submission" date="2015-09" db="EMBL/GenBank/DDBJ databases">
        <title>Genome sequencing project for genomic taxonomy and phylogenomics of Bacillus-like bacteria.</title>
        <authorList>
            <person name="Liu B."/>
            <person name="Wang J."/>
            <person name="Zhu Y."/>
            <person name="Liu G."/>
            <person name="Chen Q."/>
            <person name="Chen Z."/>
            <person name="Lan J."/>
            <person name="Che J."/>
            <person name="Ge C."/>
            <person name="Shi H."/>
            <person name="Pan Z."/>
            <person name="Liu X."/>
        </authorList>
    </citation>
    <scope>NUCLEOTIDE SEQUENCE [LARGE SCALE GENOMIC DNA]</scope>
    <source>
        <strain evidence="2 3">FJAT-18043</strain>
    </source>
</reference>
<protein>
    <recommendedName>
        <fullName evidence="1">PLD phosphodiesterase domain-containing protein</fullName>
    </recommendedName>
</protein>
<accession>A0A0Q3VGI3</accession>
<dbReference type="AlphaFoldDB" id="A0A0Q3VGI3"/>
<name>A0A0Q3VGI3_9BACI</name>
<dbReference type="SMART" id="SM00155">
    <property type="entry name" value="PLDc"/>
    <property type="match status" value="1"/>
</dbReference>
<dbReference type="GO" id="GO:0006793">
    <property type="term" value="P:phosphorus metabolic process"/>
    <property type="evidence" value="ECO:0007669"/>
    <property type="project" value="UniProtKB-ARBA"/>
</dbReference>
<dbReference type="Pfam" id="PF13091">
    <property type="entry name" value="PLDc_2"/>
    <property type="match status" value="1"/>
</dbReference>
<proteinExistence type="predicted"/>
<dbReference type="RefSeq" id="WP_056683201.1">
    <property type="nucleotide sequence ID" value="NZ_LJIX01000006.1"/>
</dbReference>
<evidence type="ECO:0000259" key="1">
    <source>
        <dbReference type="PROSITE" id="PS50035"/>
    </source>
</evidence>
<dbReference type="PROSITE" id="PS50035">
    <property type="entry name" value="PLD"/>
    <property type="match status" value="1"/>
</dbReference>
<feature type="domain" description="PLD phosphodiesterase" evidence="1">
    <location>
        <begin position="218"/>
        <end position="245"/>
    </location>
</feature>
<dbReference type="InterPro" id="IPR001736">
    <property type="entry name" value="PLipase_D/transphosphatidylase"/>
</dbReference>
<dbReference type="GO" id="GO:0003824">
    <property type="term" value="F:catalytic activity"/>
    <property type="evidence" value="ECO:0007669"/>
    <property type="project" value="InterPro"/>
</dbReference>
<dbReference type="PATRIC" id="fig|1637975.4.peg.1193"/>
<sequence>MSKVKDLYNFLLKYNLYNHLEMISSSLVFLQSSSNGFSKEQWIELTGNMIREAKDLASPLFSILVDLAYLTTSDDDIYFAKTELITDGFKQLKSYIELSEQFTSKEKSKLLWNMDYEFKNQLPQTLRAEFNELTSYLKNIISIAQNQVIFCAPYFSIAGIKVLDSSIQAAIKNNPELKFTFLVDAEEQSINRNFIHNIHLYIPKNNYSLYLPTDKIDDNLIFHSKFLIVDAKVGYLGSANFSDRALRGQFELGVKLSESDCRSLELLVGKWIKLNYLTKF</sequence>
<evidence type="ECO:0000313" key="2">
    <source>
        <dbReference type="EMBL" id="KQL18402.1"/>
    </source>
</evidence>